<feature type="compositionally biased region" description="Polar residues" evidence="1">
    <location>
        <begin position="94"/>
        <end position="105"/>
    </location>
</feature>
<dbReference type="InterPro" id="IPR003890">
    <property type="entry name" value="MIF4G-like_typ-3"/>
</dbReference>
<feature type="domain" description="MIF4G" evidence="2">
    <location>
        <begin position="150"/>
        <end position="318"/>
    </location>
</feature>
<feature type="compositionally biased region" description="Polar residues" evidence="1">
    <location>
        <begin position="54"/>
        <end position="64"/>
    </location>
</feature>
<keyword evidence="4" id="KW-1185">Reference proteome</keyword>
<organism evidence="3 4">
    <name type="scientific">Trapa natans</name>
    <name type="common">Water chestnut</name>
    <dbReference type="NCBI Taxonomy" id="22666"/>
    <lineage>
        <taxon>Eukaryota</taxon>
        <taxon>Viridiplantae</taxon>
        <taxon>Streptophyta</taxon>
        <taxon>Embryophyta</taxon>
        <taxon>Tracheophyta</taxon>
        <taxon>Spermatophyta</taxon>
        <taxon>Magnoliopsida</taxon>
        <taxon>eudicotyledons</taxon>
        <taxon>Gunneridae</taxon>
        <taxon>Pentapetalae</taxon>
        <taxon>rosids</taxon>
        <taxon>malvids</taxon>
        <taxon>Myrtales</taxon>
        <taxon>Lythraceae</taxon>
        <taxon>Trapa</taxon>
    </lineage>
</organism>
<accession>A0AAN7LE13</accession>
<evidence type="ECO:0000313" key="4">
    <source>
        <dbReference type="Proteomes" id="UP001346149"/>
    </source>
</evidence>
<name>A0AAN7LE13_TRANT</name>
<dbReference type="Proteomes" id="UP001346149">
    <property type="component" value="Unassembled WGS sequence"/>
</dbReference>
<sequence>MMDGDSKFELRERIKYTRDQLLQLKEAVEPNDDILKIKKEIDAELFGEEQRWLHSQSNVPNQPQARFVEPDNRDWRGRSAQFPGSGEETKEFGSRQQDGNQFSRKDQLSSQFARTQISSNQTGGLVPALVKAEVPWSARRGNLSESDRVLKTVKGILNKLTPEKFGLLKGQLIDSGITTAYILKGVIQLIFEKAILEPTFCPMYALLCKDINDKLPDFPPEEPNGKEITFKRVLLNICQEAFEGADELREEIRQMTAPDQELERRDKERMVKVRMLGNMQLIGELLKQKMMVHEKIVHYIVQVYSKHLPFCSRVLYINLL</sequence>
<reference evidence="3 4" key="1">
    <citation type="journal article" date="2023" name="Hortic Res">
        <title>Pangenome of water caltrop reveals structural variations and asymmetric subgenome divergence after allopolyploidization.</title>
        <authorList>
            <person name="Zhang X."/>
            <person name="Chen Y."/>
            <person name="Wang L."/>
            <person name="Yuan Y."/>
            <person name="Fang M."/>
            <person name="Shi L."/>
            <person name="Lu R."/>
            <person name="Comes H.P."/>
            <person name="Ma Y."/>
            <person name="Chen Y."/>
            <person name="Huang G."/>
            <person name="Zhou Y."/>
            <person name="Zheng Z."/>
            <person name="Qiu Y."/>
        </authorList>
    </citation>
    <scope>NUCLEOTIDE SEQUENCE [LARGE SCALE GENOMIC DNA]</scope>
    <source>
        <strain evidence="3">F231</strain>
    </source>
</reference>
<comment type="caution">
    <text evidence="3">The sequence shown here is derived from an EMBL/GenBank/DDBJ whole genome shotgun (WGS) entry which is preliminary data.</text>
</comment>
<dbReference type="Pfam" id="PF02854">
    <property type="entry name" value="MIF4G"/>
    <property type="match status" value="1"/>
</dbReference>
<dbReference type="GO" id="GO:0003729">
    <property type="term" value="F:mRNA binding"/>
    <property type="evidence" value="ECO:0007669"/>
    <property type="project" value="TreeGrafter"/>
</dbReference>
<dbReference type="PANTHER" id="PTHR23253:SF53">
    <property type="entry name" value="EUKARYOTIC TRANSLATION INITIATION FACTOR ISOFORM 4G-1"/>
    <property type="match status" value="1"/>
</dbReference>
<protein>
    <recommendedName>
        <fullName evidence="2">MIF4G domain-containing protein</fullName>
    </recommendedName>
</protein>
<dbReference type="GO" id="GO:0016281">
    <property type="term" value="C:eukaryotic translation initiation factor 4F complex"/>
    <property type="evidence" value="ECO:0007669"/>
    <property type="project" value="TreeGrafter"/>
</dbReference>
<proteinExistence type="predicted"/>
<dbReference type="SMART" id="SM00543">
    <property type="entry name" value="MIF4G"/>
    <property type="match status" value="1"/>
</dbReference>
<evidence type="ECO:0000313" key="3">
    <source>
        <dbReference type="EMBL" id="KAK4783405.1"/>
    </source>
</evidence>
<feature type="region of interest" description="Disordered" evidence="1">
    <location>
        <begin position="54"/>
        <end position="105"/>
    </location>
</feature>
<dbReference type="SUPFAM" id="SSF48371">
    <property type="entry name" value="ARM repeat"/>
    <property type="match status" value="1"/>
</dbReference>
<evidence type="ECO:0000259" key="2">
    <source>
        <dbReference type="SMART" id="SM00543"/>
    </source>
</evidence>
<dbReference type="InterPro" id="IPR016024">
    <property type="entry name" value="ARM-type_fold"/>
</dbReference>
<dbReference type="GO" id="GO:0003743">
    <property type="term" value="F:translation initiation factor activity"/>
    <property type="evidence" value="ECO:0007669"/>
    <property type="project" value="TreeGrafter"/>
</dbReference>
<dbReference type="PANTHER" id="PTHR23253">
    <property type="entry name" value="EUKARYOTIC TRANSLATION INITIATION FACTOR 4 GAMMA"/>
    <property type="match status" value="1"/>
</dbReference>
<dbReference type="EMBL" id="JAXQNO010000015">
    <property type="protein sequence ID" value="KAK4783405.1"/>
    <property type="molecule type" value="Genomic_DNA"/>
</dbReference>
<dbReference type="AlphaFoldDB" id="A0AAN7LE13"/>
<dbReference type="Gene3D" id="1.25.40.180">
    <property type="match status" value="1"/>
</dbReference>
<feature type="compositionally biased region" description="Basic and acidic residues" evidence="1">
    <location>
        <begin position="68"/>
        <end position="77"/>
    </location>
</feature>
<gene>
    <name evidence="3" type="ORF">SAY86_007779</name>
</gene>
<evidence type="ECO:0000256" key="1">
    <source>
        <dbReference type="SAM" id="MobiDB-lite"/>
    </source>
</evidence>